<protein>
    <recommendedName>
        <fullName evidence="3">Toprim domain-containing protein</fullName>
    </recommendedName>
</protein>
<organism evidence="1 2">
    <name type="scientific">Tepidimonas charontis</name>
    <dbReference type="NCBI Taxonomy" id="2267262"/>
    <lineage>
        <taxon>Bacteria</taxon>
        <taxon>Pseudomonadati</taxon>
        <taxon>Pseudomonadota</taxon>
        <taxon>Betaproteobacteria</taxon>
        <taxon>Burkholderiales</taxon>
        <taxon>Tepidimonas</taxon>
    </lineage>
</organism>
<sequence length="511" mass="55083">MAFGYVTAGAASRSAMEVEYVKDLIERATGCHRVECSKTRVGNISATFSLPGDKIEGLARAMATRDGRLMLWHLGLPGGLKLGEPFAEREIASRGGKGPIRGHEIGLAKFESLLENGFRLERPALPPPVRDRRSDAEIEAAVLQQLQSEYGWEFHGRTTGGIVLANDGTGTSAACRVLVKDGIARVWSFRGGLKLGAPWREGYDTATGDKSYWAPGHAFFERVQMLNTRPPLAVPQAIAKPGPAPQEVREKVLAMLKSGTPAPDTHHHLTKGDGHPLPNPGFVQLSRGDYTGAMVVPMLRPADGSAHTLEVCGAQLLLPAKNSFGTDKLMLRGSRLDTAMLLFPPLDIQAGHGQVNLRDWIMNISRGDGNSKPIVLCEGVMTALAVHASGAGHAVCCFSSGNVVNVARWLHQHEYDALHGLVIAADNDIGVDRGGHVKSPTLPKLIAVARETEADIAFLGNSYPVGTDARDLWREGGAAAVRRYIERASKPDEVERRFHAAVRARGAELER</sequence>
<evidence type="ECO:0000313" key="1">
    <source>
        <dbReference type="EMBL" id="TSE30914.1"/>
    </source>
</evidence>
<dbReference type="EMBL" id="VJON01000050">
    <property type="protein sequence ID" value="TSE30914.1"/>
    <property type="molecule type" value="Genomic_DNA"/>
</dbReference>
<gene>
    <name evidence="1" type="ORF">Tchar_02364</name>
</gene>
<proteinExistence type="predicted"/>
<dbReference type="RefSeq" id="WP_144329226.1">
    <property type="nucleotide sequence ID" value="NZ_VJON01000050.1"/>
</dbReference>
<dbReference type="InterPro" id="IPR034154">
    <property type="entry name" value="TOPRIM_DnaG/twinkle"/>
</dbReference>
<dbReference type="Proteomes" id="UP000318294">
    <property type="component" value="Unassembled WGS sequence"/>
</dbReference>
<name>A0A554X4Z2_9BURK</name>
<comment type="caution">
    <text evidence="1">The sequence shown here is derived from an EMBL/GenBank/DDBJ whole genome shotgun (WGS) entry which is preliminary data.</text>
</comment>
<keyword evidence="2" id="KW-1185">Reference proteome</keyword>
<dbReference type="AlphaFoldDB" id="A0A554X4Z2"/>
<accession>A0A554X4Z2</accession>
<dbReference type="CDD" id="cd01029">
    <property type="entry name" value="TOPRIM_primases"/>
    <property type="match status" value="1"/>
</dbReference>
<evidence type="ECO:0008006" key="3">
    <source>
        <dbReference type="Google" id="ProtNLM"/>
    </source>
</evidence>
<dbReference type="Gene3D" id="3.40.1360.10">
    <property type="match status" value="1"/>
</dbReference>
<reference evidence="1 2" key="1">
    <citation type="submission" date="2019-07" db="EMBL/GenBank/DDBJ databases">
        <title>Tepidimonas charontis SPSP-6 draft genome.</title>
        <authorList>
            <person name="Da Costa M.S."/>
            <person name="Froufe H.J.C."/>
            <person name="Egas C."/>
            <person name="Albuquerque L."/>
        </authorList>
    </citation>
    <scope>NUCLEOTIDE SEQUENCE [LARGE SCALE GENOMIC DNA]</scope>
    <source>
        <strain evidence="1 2">SPSP-6</strain>
    </source>
</reference>
<evidence type="ECO:0000313" key="2">
    <source>
        <dbReference type="Proteomes" id="UP000318294"/>
    </source>
</evidence>